<dbReference type="Proteomes" id="UP001469553">
    <property type="component" value="Unassembled WGS sequence"/>
</dbReference>
<evidence type="ECO:0000313" key="1">
    <source>
        <dbReference type="EMBL" id="MEQ2304599.1"/>
    </source>
</evidence>
<sequence length="80" mass="8756">ILCGDSHPAREEAQRSLIGLSPASISSTLIGDTKWLPGQELPVSPWDLVRKPLSQCIKIRLKGTNLAASFCSFNFMQSEL</sequence>
<keyword evidence="2" id="KW-1185">Reference proteome</keyword>
<evidence type="ECO:0000313" key="2">
    <source>
        <dbReference type="Proteomes" id="UP001469553"/>
    </source>
</evidence>
<gene>
    <name evidence="1" type="ORF">AMECASPLE_028855</name>
</gene>
<dbReference type="EMBL" id="JAHRIP010059660">
    <property type="protein sequence ID" value="MEQ2304599.1"/>
    <property type="molecule type" value="Genomic_DNA"/>
</dbReference>
<reference evidence="1 2" key="1">
    <citation type="submission" date="2021-06" db="EMBL/GenBank/DDBJ databases">
        <authorList>
            <person name="Palmer J.M."/>
        </authorList>
    </citation>
    <scope>NUCLEOTIDE SEQUENCE [LARGE SCALE GENOMIC DNA]</scope>
    <source>
        <strain evidence="1 2">AS_MEX2019</strain>
        <tissue evidence="1">Muscle</tissue>
    </source>
</reference>
<proteinExistence type="predicted"/>
<comment type="caution">
    <text evidence="1">The sequence shown here is derived from an EMBL/GenBank/DDBJ whole genome shotgun (WGS) entry which is preliminary data.</text>
</comment>
<feature type="non-terminal residue" evidence="1">
    <location>
        <position position="1"/>
    </location>
</feature>
<protein>
    <submittedName>
        <fullName evidence="1">Uncharacterized protein</fullName>
    </submittedName>
</protein>
<name>A0ABV0ZEE7_9TELE</name>
<accession>A0ABV0ZEE7</accession>
<organism evidence="1 2">
    <name type="scientific">Ameca splendens</name>
    <dbReference type="NCBI Taxonomy" id="208324"/>
    <lineage>
        <taxon>Eukaryota</taxon>
        <taxon>Metazoa</taxon>
        <taxon>Chordata</taxon>
        <taxon>Craniata</taxon>
        <taxon>Vertebrata</taxon>
        <taxon>Euteleostomi</taxon>
        <taxon>Actinopterygii</taxon>
        <taxon>Neopterygii</taxon>
        <taxon>Teleostei</taxon>
        <taxon>Neoteleostei</taxon>
        <taxon>Acanthomorphata</taxon>
        <taxon>Ovalentaria</taxon>
        <taxon>Atherinomorphae</taxon>
        <taxon>Cyprinodontiformes</taxon>
        <taxon>Goodeidae</taxon>
        <taxon>Ameca</taxon>
    </lineage>
</organism>